<dbReference type="RefSeq" id="XP_058312491.1">
    <property type="nucleotide sequence ID" value="XM_058447080.1"/>
</dbReference>
<evidence type="ECO:0000256" key="1">
    <source>
        <dbReference type="ARBA" id="ARBA00023015"/>
    </source>
</evidence>
<dbReference type="PROSITE" id="PS00463">
    <property type="entry name" value="ZN2_CY6_FUNGAL_1"/>
    <property type="match status" value="1"/>
</dbReference>
<dbReference type="OrthoDB" id="5386330at2759"/>
<sequence length="395" mass="44503">MVLRRPHRKSRHSCLDCKRRRVKCDEARPDCFKCVKRHVKCEYDPSISLIWTIKELPRGLSDQDFGISNLSGSTCSMGSVPVSTGNPTTTPGSLSLLNNGANSSSRASVLNLHDLKLMMQWCNTTYHTLSHSERTDIVWRNNVPEEALSHSFLMHEILALSALHLARTGTGRYQCSILGDINESNIKAMFAFTNIIVVYTFGFPATPDVLDPLASVGSLYQVLDLTRSILKVVRSPSNYLKQTNFAAMLQVEPIRAQLPDDAPATINQLYEANEVCSTRNRSYETGVYTIAIGNITEMLSWVYGGMTASMVARCWVIRLPARFMELLREREPMALGILAHYCVLLHALRHRLCFGEWCISVAKAVWAILDDQWRPVVDWAMRAILGTNYIEKMTK</sequence>
<comment type="caution">
    <text evidence="6">The sequence shown here is derived from an EMBL/GenBank/DDBJ whole genome shotgun (WGS) entry which is preliminary data.</text>
</comment>
<dbReference type="PRINTS" id="PR00755">
    <property type="entry name" value="AFLATOXINBRP"/>
</dbReference>
<protein>
    <recommendedName>
        <fullName evidence="5">Zn(2)-C6 fungal-type domain-containing protein</fullName>
    </recommendedName>
</protein>
<dbReference type="InterPro" id="IPR053157">
    <property type="entry name" value="Sterol_Uptake_Regulator"/>
</dbReference>
<evidence type="ECO:0000259" key="5">
    <source>
        <dbReference type="PROSITE" id="PS50048"/>
    </source>
</evidence>
<dbReference type="SUPFAM" id="SSF57701">
    <property type="entry name" value="Zn2/Cys6 DNA-binding domain"/>
    <property type="match status" value="1"/>
</dbReference>
<evidence type="ECO:0000313" key="7">
    <source>
        <dbReference type="Proteomes" id="UP001150904"/>
    </source>
</evidence>
<dbReference type="PANTHER" id="PTHR47784:SF5">
    <property type="entry name" value="STEROL UPTAKE CONTROL PROTEIN 2"/>
    <property type="match status" value="1"/>
</dbReference>
<feature type="domain" description="Zn(2)-C6 fungal-type" evidence="5">
    <location>
        <begin position="13"/>
        <end position="43"/>
    </location>
</feature>
<dbReference type="AlphaFoldDB" id="A0A9W9NDM0"/>
<dbReference type="EMBL" id="JAPQKR010000004">
    <property type="protein sequence ID" value="KAJ5217918.1"/>
    <property type="molecule type" value="Genomic_DNA"/>
</dbReference>
<evidence type="ECO:0000256" key="3">
    <source>
        <dbReference type="ARBA" id="ARBA00023163"/>
    </source>
</evidence>
<dbReference type="CDD" id="cd00067">
    <property type="entry name" value="GAL4"/>
    <property type="match status" value="1"/>
</dbReference>
<dbReference type="GO" id="GO:0003677">
    <property type="term" value="F:DNA binding"/>
    <property type="evidence" value="ECO:0007669"/>
    <property type="project" value="UniProtKB-KW"/>
</dbReference>
<accession>A0A9W9NDM0</accession>
<evidence type="ECO:0000256" key="2">
    <source>
        <dbReference type="ARBA" id="ARBA00023125"/>
    </source>
</evidence>
<dbReference type="Gene3D" id="4.10.240.10">
    <property type="entry name" value="Zn(2)-C6 fungal-type DNA-binding domain"/>
    <property type="match status" value="1"/>
</dbReference>
<dbReference type="InterPro" id="IPR001138">
    <property type="entry name" value="Zn2Cys6_DnaBD"/>
</dbReference>
<dbReference type="PROSITE" id="PS50048">
    <property type="entry name" value="ZN2_CY6_FUNGAL_2"/>
    <property type="match status" value="1"/>
</dbReference>
<evidence type="ECO:0000313" key="6">
    <source>
        <dbReference type="EMBL" id="KAJ5217918.1"/>
    </source>
</evidence>
<evidence type="ECO:0000256" key="4">
    <source>
        <dbReference type="ARBA" id="ARBA00023242"/>
    </source>
</evidence>
<dbReference type="Pfam" id="PF00172">
    <property type="entry name" value="Zn_clus"/>
    <property type="match status" value="1"/>
</dbReference>
<keyword evidence="3" id="KW-0804">Transcription</keyword>
<name>A0A9W9NDM0_9EURO</name>
<keyword evidence="1" id="KW-0805">Transcription regulation</keyword>
<dbReference type="GO" id="GO:0001228">
    <property type="term" value="F:DNA-binding transcription activator activity, RNA polymerase II-specific"/>
    <property type="evidence" value="ECO:0007669"/>
    <property type="project" value="TreeGrafter"/>
</dbReference>
<dbReference type="SMART" id="SM00066">
    <property type="entry name" value="GAL4"/>
    <property type="match status" value="1"/>
</dbReference>
<dbReference type="PANTHER" id="PTHR47784">
    <property type="entry name" value="STEROL UPTAKE CONTROL PROTEIN 2"/>
    <property type="match status" value="1"/>
</dbReference>
<dbReference type="Proteomes" id="UP001150904">
    <property type="component" value="Unassembled WGS sequence"/>
</dbReference>
<dbReference type="InterPro" id="IPR036864">
    <property type="entry name" value="Zn2-C6_fun-type_DNA-bd_sf"/>
</dbReference>
<dbReference type="GO" id="GO:0008270">
    <property type="term" value="F:zinc ion binding"/>
    <property type="evidence" value="ECO:0007669"/>
    <property type="project" value="InterPro"/>
</dbReference>
<reference evidence="6" key="2">
    <citation type="journal article" date="2023" name="IMA Fungus">
        <title>Comparative genomic study of the Penicillium genus elucidates a diverse pangenome and 15 lateral gene transfer events.</title>
        <authorList>
            <person name="Petersen C."/>
            <person name="Sorensen T."/>
            <person name="Nielsen M.R."/>
            <person name="Sondergaard T.E."/>
            <person name="Sorensen J.L."/>
            <person name="Fitzpatrick D.A."/>
            <person name="Frisvad J.C."/>
            <person name="Nielsen K.L."/>
        </authorList>
    </citation>
    <scope>NUCLEOTIDE SEQUENCE</scope>
    <source>
        <strain evidence="6">IBT 15544</strain>
    </source>
</reference>
<keyword evidence="4" id="KW-0539">Nucleus</keyword>
<gene>
    <name evidence="6" type="ORF">N7498_000017</name>
</gene>
<organism evidence="6 7">
    <name type="scientific">Penicillium cinerascens</name>
    <dbReference type="NCBI Taxonomy" id="70096"/>
    <lineage>
        <taxon>Eukaryota</taxon>
        <taxon>Fungi</taxon>
        <taxon>Dikarya</taxon>
        <taxon>Ascomycota</taxon>
        <taxon>Pezizomycotina</taxon>
        <taxon>Eurotiomycetes</taxon>
        <taxon>Eurotiomycetidae</taxon>
        <taxon>Eurotiales</taxon>
        <taxon>Aspergillaceae</taxon>
        <taxon>Penicillium</taxon>
    </lineage>
</organism>
<keyword evidence="7" id="KW-1185">Reference proteome</keyword>
<reference evidence="6" key="1">
    <citation type="submission" date="2022-12" db="EMBL/GenBank/DDBJ databases">
        <authorList>
            <person name="Petersen C."/>
        </authorList>
    </citation>
    <scope>NUCLEOTIDE SEQUENCE</scope>
    <source>
        <strain evidence="6">IBT 15544</strain>
    </source>
</reference>
<dbReference type="GeneID" id="83174380"/>
<proteinExistence type="predicted"/>
<keyword evidence="2" id="KW-0238">DNA-binding</keyword>